<dbReference type="InterPro" id="IPR003960">
    <property type="entry name" value="ATPase_AAA_CS"/>
</dbReference>
<dbReference type="SUPFAM" id="SSF50692">
    <property type="entry name" value="ADC-like"/>
    <property type="match status" value="1"/>
</dbReference>
<dbReference type="PROSITE" id="PS00674">
    <property type="entry name" value="AAA"/>
    <property type="match status" value="2"/>
</dbReference>
<dbReference type="CDD" id="cd19529">
    <property type="entry name" value="RecA-like_VCP_r2"/>
    <property type="match status" value="1"/>
</dbReference>
<dbReference type="SMART" id="SM01072">
    <property type="entry name" value="CDC48_2"/>
    <property type="match status" value="1"/>
</dbReference>
<dbReference type="Gene3D" id="2.40.40.20">
    <property type="match status" value="1"/>
</dbReference>
<dbReference type="InterPro" id="IPR041569">
    <property type="entry name" value="AAA_lid_3"/>
</dbReference>
<feature type="domain" description="AAA+ ATPase" evidence="5">
    <location>
        <begin position="210"/>
        <end position="346"/>
    </location>
</feature>
<dbReference type="SMART" id="SM00382">
    <property type="entry name" value="AAA"/>
    <property type="match status" value="2"/>
</dbReference>
<dbReference type="InterPro" id="IPR050168">
    <property type="entry name" value="AAA_ATPase_domain"/>
</dbReference>
<dbReference type="InterPro" id="IPR003959">
    <property type="entry name" value="ATPase_AAA_core"/>
</dbReference>
<dbReference type="Pfam" id="PF02359">
    <property type="entry name" value="CDC48_N"/>
    <property type="match status" value="1"/>
</dbReference>
<dbReference type="Pfam" id="PF17862">
    <property type="entry name" value="AAA_lid_3"/>
    <property type="match status" value="2"/>
</dbReference>
<feature type="domain" description="CDC48 N-terminal subdomain" evidence="7">
    <location>
        <begin position="3"/>
        <end position="87"/>
    </location>
</feature>
<evidence type="ECO:0000256" key="2">
    <source>
        <dbReference type="ARBA" id="ARBA00022737"/>
    </source>
</evidence>
<gene>
    <name evidence="8" type="ORF">J3E07_001244</name>
</gene>
<dbReference type="InterPro" id="IPR005938">
    <property type="entry name" value="AAA_ATPase_CDC48"/>
</dbReference>
<dbReference type="InterPro" id="IPR009010">
    <property type="entry name" value="Asp_de-COase-like_dom_sf"/>
</dbReference>
<keyword evidence="4" id="KW-0067">ATP-binding</keyword>
<dbReference type="NCBIfam" id="TIGR01243">
    <property type="entry name" value="CDC48"/>
    <property type="match status" value="1"/>
</dbReference>
<reference evidence="8" key="1">
    <citation type="submission" date="2021-03" db="EMBL/GenBank/DDBJ databases">
        <title>Genomic Encyclopedia of Type Strains, Phase IV (KMG-V): Genome sequencing to study the core and pangenomes of soil and plant-associated prokaryotes.</title>
        <authorList>
            <person name="Whitman W."/>
        </authorList>
    </citation>
    <scope>NUCLEOTIDE SEQUENCE</scope>
    <source>
        <strain evidence="8">C4</strain>
    </source>
</reference>
<keyword evidence="2" id="KW-0677">Repeat</keyword>
<evidence type="ECO:0000256" key="1">
    <source>
        <dbReference type="ARBA" id="ARBA00009833"/>
    </source>
</evidence>
<dbReference type="FunFam" id="3.40.50.300:FF:000012">
    <property type="entry name" value="Transitional endoplasmic reticulum ATPase"/>
    <property type="match status" value="1"/>
</dbReference>
<name>A0A8J7UTL9_METVO</name>
<dbReference type="EMBL" id="JAGGMV010000003">
    <property type="protein sequence ID" value="MBP2201819.1"/>
    <property type="molecule type" value="Genomic_DNA"/>
</dbReference>
<comment type="similarity">
    <text evidence="1">Belongs to the AAA ATPase family. CDC48 subfamily.</text>
</comment>
<dbReference type="GO" id="GO:0005524">
    <property type="term" value="F:ATP binding"/>
    <property type="evidence" value="ECO:0007669"/>
    <property type="project" value="UniProtKB-KW"/>
</dbReference>
<protein>
    <submittedName>
        <fullName evidence="8">Transitional endoplasmic reticulum ATPase</fullName>
    </submittedName>
</protein>
<dbReference type="Pfam" id="PF02933">
    <property type="entry name" value="CDC48_2"/>
    <property type="match status" value="1"/>
</dbReference>
<dbReference type="Gene3D" id="3.40.50.300">
    <property type="entry name" value="P-loop containing nucleotide triphosphate hydrolases"/>
    <property type="match status" value="2"/>
</dbReference>
<evidence type="ECO:0000259" key="7">
    <source>
        <dbReference type="SMART" id="SM01073"/>
    </source>
</evidence>
<dbReference type="InterPro" id="IPR003593">
    <property type="entry name" value="AAA+_ATPase"/>
</dbReference>
<evidence type="ECO:0000313" key="8">
    <source>
        <dbReference type="EMBL" id="MBP2201819.1"/>
    </source>
</evidence>
<dbReference type="InterPro" id="IPR027417">
    <property type="entry name" value="P-loop_NTPase"/>
</dbReference>
<evidence type="ECO:0000313" key="9">
    <source>
        <dbReference type="Proteomes" id="UP000740329"/>
    </source>
</evidence>
<dbReference type="RefSeq" id="WP_209591339.1">
    <property type="nucleotide sequence ID" value="NZ_JAGGMU010000003.1"/>
</dbReference>
<sequence>MVELIVEEAYQSDVGKSTVRIDPVTMQKLSLEPGDVIQIEGKDKTYATVLRGYLDDQNTKTIRMDGLLRQVTRAGIGDKVTVEKVQAKEAKKIVLAPSRPVRFNAGFEDYVKSRLDKQVVGKGSNVLVAVLGTAFQFVVVNTSPKSPVIIGPATTVELKTEPAGEIKETKVPSVSYEDIGGLREEVKKIREMVELPMRHPELFDRLGIEPPKGVLLAGPPGTGKTLLAKAVANESGANYYTINGPEIMSKYVGETEENLRKIFEEAEENAPSVIFIDEIDAVAPKRDEVTGEVERRMVAQLLTLLDGLENRGQVVILAATNRPDSIDIALRRPGRLDRELTIGIPDRNARREILDIHTRSMPLEADYDELSLKDGINYLANANRKDVDARDKAKQLKEMLKSSHDSKIVVEKAKELGIIDKIDSAIIKSFVRELADKTHGFAGADLSVLCKEAAMKSLRKLLDNKMIDLDEEIPKEVLETLKVTKGDFYDALKEVEPSTLREVLVDVPNIKWSDIGGLEDVKQDLIEAVEWPLKYPDRFTKMGIRPPKGILLFGPPGTGKTLLAKAVANESEANFISVKGPEIFSKWVGDSEKAIREIFKKARQASPTVIFFDEIDSIAPIRGMSFGNDAAEKVVNQLLTELDGLEEPKDLVIIAATNRPKLIDPALLRPGRIDRMVLVPAPDLDTRLKIFKVHTANMPILDNSKEELDKLLIELAEKTAGYSGADIAGVCREAAMITLRENLDAQTIPKESFLKAMQKVKASISKEDEEENKKLVEEFNNQ</sequence>
<feature type="domain" description="CDC48" evidence="6">
    <location>
        <begin position="102"/>
        <end position="165"/>
    </location>
</feature>
<evidence type="ECO:0000259" key="5">
    <source>
        <dbReference type="SMART" id="SM00382"/>
    </source>
</evidence>
<dbReference type="Gene3D" id="1.10.8.60">
    <property type="match status" value="3"/>
</dbReference>
<dbReference type="FunFam" id="3.40.50.300:FF:000018">
    <property type="entry name" value="Cell division control 48"/>
    <property type="match status" value="1"/>
</dbReference>
<accession>A0A8J7UTL9</accession>
<dbReference type="PANTHER" id="PTHR23077">
    <property type="entry name" value="AAA-FAMILY ATPASE"/>
    <property type="match status" value="1"/>
</dbReference>
<dbReference type="GO" id="GO:0005737">
    <property type="term" value="C:cytoplasm"/>
    <property type="evidence" value="ECO:0007669"/>
    <property type="project" value="UniProtKB-ARBA"/>
</dbReference>
<comment type="caution">
    <text evidence="8">The sequence shown here is derived from an EMBL/GenBank/DDBJ whole genome shotgun (WGS) entry which is preliminary data.</text>
</comment>
<organism evidence="8 9">
    <name type="scientific">Methanococcus voltae</name>
    <dbReference type="NCBI Taxonomy" id="2188"/>
    <lineage>
        <taxon>Archaea</taxon>
        <taxon>Methanobacteriati</taxon>
        <taxon>Methanobacteriota</taxon>
        <taxon>Methanomada group</taxon>
        <taxon>Methanococci</taxon>
        <taxon>Methanococcales</taxon>
        <taxon>Methanococcaceae</taxon>
        <taxon>Methanococcus</taxon>
    </lineage>
</organism>
<dbReference type="GO" id="GO:0016887">
    <property type="term" value="F:ATP hydrolysis activity"/>
    <property type="evidence" value="ECO:0007669"/>
    <property type="project" value="InterPro"/>
</dbReference>
<dbReference type="InterPro" id="IPR003338">
    <property type="entry name" value="CDC4_N-term_subdom"/>
</dbReference>
<dbReference type="Pfam" id="PF00004">
    <property type="entry name" value="AAA"/>
    <property type="match status" value="2"/>
</dbReference>
<evidence type="ECO:0000259" key="6">
    <source>
        <dbReference type="SMART" id="SM01072"/>
    </source>
</evidence>
<dbReference type="InterPro" id="IPR029067">
    <property type="entry name" value="CDC48_domain_2-like_sf"/>
</dbReference>
<dbReference type="Gene3D" id="3.10.330.10">
    <property type="match status" value="1"/>
</dbReference>
<proteinExistence type="inferred from homology"/>
<dbReference type="FunFam" id="2.40.40.20:FF:000007">
    <property type="entry name" value="AAA family ATPase"/>
    <property type="match status" value="1"/>
</dbReference>
<dbReference type="PANTHER" id="PTHR23077:SF171">
    <property type="entry name" value="NUCLEAR VALOSIN-CONTAINING PROTEIN-LIKE"/>
    <property type="match status" value="1"/>
</dbReference>
<dbReference type="OrthoDB" id="77269at2157"/>
<evidence type="ECO:0000256" key="3">
    <source>
        <dbReference type="ARBA" id="ARBA00022741"/>
    </source>
</evidence>
<dbReference type="Proteomes" id="UP000740329">
    <property type="component" value="Unassembled WGS sequence"/>
</dbReference>
<keyword evidence="3" id="KW-0547">Nucleotide-binding</keyword>
<evidence type="ECO:0000256" key="4">
    <source>
        <dbReference type="ARBA" id="ARBA00022840"/>
    </source>
</evidence>
<feature type="domain" description="AAA+ ATPase" evidence="5">
    <location>
        <begin position="546"/>
        <end position="683"/>
    </location>
</feature>
<dbReference type="SUPFAM" id="SSF54585">
    <property type="entry name" value="Cdc48 domain 2-like"/>
    <property type="match status" value="1"/>
</dbReference>
<dbReference type="AlphaFoldDB" id="A0A8J7UTL9"/>
<dbReference type="SUPFAM" id="SSF52540">
    <property type="entry name" value="P-loop containing nucleoside triphosphate hydrolases"/>
    <property type="match status" value="2"/>
</dbReference>
<dbReference type="InterPro" id="IPR004201">
    <property type="entry name" value="Cdc48_dom2"/>
</dbReference>
<dbReference type="SMART" id="SM01073">
    <property type="entry name" value="CDC48_N"/>
    <property type="match status" value="1"/>
</dbReference>